<dbReference type="InterPro" id="IPR051544">
    <property type="entry name" value="TPS_OM_transporter"/>
</dbReference>
<feature type="domain" description="Haemolysin activator HlyB C-terminal" evidence="4">
    <location>
        <begin position="220"/>
        <end position="533"/>
    </location>
</feature>
<name>A0A2T1C9L8_9CYAN</name>
<comment type="caution">
    <text evidence="6">The sequence shown here is derived from an EMBL/GenBank/DDBJ whole genome shotgun (WGS) entry which is preliminary data.</text>
</comment>
<dbReference type="GO" id="GO:0046819">
    <property type="term" value="P:protein secretion by the type V secretion system"/>
    <property type="evidence" value="ECO:0007669"/>
    <property type="project" value="TreeGrafter"/>
</dbReference>
<evidence type="ECO:0000259" key="4">
    <source>
        <dbReference type="Pfam" id="PF03865"/>
    </source>
</evidence>
<accession>A0A2T1C9L8</accession>
<evidence type="ECO:0000256" key="1">
    <source>
        <dbReference type="ARBA" id="ARBA00022452"/>
    </source>
</evidence>
<keyword evidence="2" id="KW-0812">Transmembrane</keyword>
<dbReference type="PANTHER" id="PTHR34597">
    <property type="entry name" value="SLR1661 PROTEIN"/>
    <property type="match status" value="1"/>
</dbReference>
<keyword evidence="1" id="KW-1134">Transmembrane beta strand</keyword>
<dbReference type="PANTHER" id="PTHR34597:SF3">
    <property type="entry name" value="OUTER MEMBRANE TRANSPORTER CDIB"/>
    <property type="match status" value="1"/>
</dbReference>
<keyword evidence="7" id="KW-1185">Reference proteome</keyword>
<keyword evidence="3" id="KW-0998">Cell outer membrane</keyword>
<evidence type="ECO:0000256" key="2">
    <source>
        <dbReference type="ARBA" id="ARBA00022692"/>
    </source>
</evidence>
<dbReference type="InterPro" id="IPR005565">
    <property type="entry name" value="Hemolysn_activator_HlyB_C"/>
</dbReference>
<gene>
    <name evidence="6" type="ORF">C7B64_01755</name>
</gene>
<dbReference type="AlphaFoldDB" id="A0A2T1C9L8"/>
<dbReference type="Gene3D" id="3.10.20.310">
    <property type="entry name" value="membrane protein fhac"/>
    <property type="match status" value="1"/>
</dbReference>
<dbReference type="Pfam" id="PF08479">
    <property type="entry name" value="POTRA_2"/>
    <property type="match status" value="1"/>
</dbReference>
<reference evidence="6 7" key="2">
    <citation type="submission" date="2018-03" db="EMBL/GenBank/DDBJ databases">
        <title>The ancient ancestry and fast evolution of plastids.</title>
        <authorList>
            <person name="Moore K.R."/>
            <person name="Magnabosco C."/>
            <person name="Momper L."/>
            <person name="Gold D.A."/>
            <person name="Bosak T."/>
            <person name="Fournier G.P."/>
        </authorList>
    </citation>
    <scope>NUCLEOTIDE SEQUENCE [LARGE SCALE GENOMIC DNA]</scope>
    <source>
        <strain evidence="6 7">CCAP 1448/3</strain>
    </source>
</reference>
<dbReference type="Pfam" id="PF03865">
    <property type="entry name" value="ShlB"/>
    <property type="match status" value="1"/>
</dbReference>
<dbReference type="GO" id="GO:0008320">
    <property type="term" value="F:protein transmembrane transporter activity"/>
    <property type="evidence" value="ECO:0007669"/>
    <property type="project" value="TreeGrafter"/>
</dbReference>
<protein>
    <submittedName>
        <fullName evidence="6">ShlB/FhaC/HecB family hemolysin secretion/activation protein</fullName>
    </submittedName>
</protein>
<evidence type="ECO:0000259" key="5">
    <source>
        <dbReference type="Pfam" id="PF08479"/>
    </source>
</evidence>
<reference evidence="6 7" key="1">
    <citation type="submission" date="2018-02" db="EMBL/GenBank/DDBJ databases">
        <authorList>
            <person name="Cohen D.B."/>
            <person name="Kent A.D."/>
        </authorList>
    </citation>
    <scope>NUCLEOTIDE SEQUENCE [LARGE SCALE GENOMIC DNA]</scope>
    <source>
        <strain evidence="6 7">CCAP 1448/3</strain>
    </source>
</reference>
<dbReference type="EMBL" id="PVWJ01000005">
    <property type="protein sequence ID" value="PSB04972.1"/>
    <property type="molecule type" value="Genomic_DNA"/>
</dbReference>
<dbReference type="RefSeq" id="WP_106286939.1">
    <property type="nucleotide sequence ID" value="NZ_CAWNTC010000136.1"/>
</dbReference>
<dbReference type="GO" id="GO:0098046">
    <property type="term" value="C:type V protein secretion system complex"/>
    <property type="evidence" value="ECO:0007669"/>
    <property type="project" value="TreeGrafter"/>
</dbReference>
<feature type="domain" description="Polypeptide-transport-associated ShlB-type" evidence="5">
    <location>
        <begin position="85"/>
        <end position="162"/>
    </location>
</feature>
<evidence type="ECO:0000256" key="3">
    <source>
        <dbReference type="ARBA" id="ARBA00023237"/>
    </source>
</evidence>
<dbReference type="InterPro" id="IPR013686">
    <property type="entry name" value="Polypept-transport_assoc_ShlB"/>
</dbReference>
<keyword evidence="1" id="KW-0472">Membrane</keyword>
<evidence type="ECO:0000313" key="7">
    <source>
        <dbReference type="Proteomes" id="UP000238762"/>
    </source>
</evidence>
<dbReference type="Proteomes" id="UP000238762">
    <property type="component" value="Unassembled WGS sequence"/>
</dbReference>
<evidence type="ECO:0000313" key="6">
    <source>
        <dbReference type="EMBL" id="PSB04972.1"/>
    </source>
</evidence>
<sequence>MDFRFWILDLKYLFDNGLTHPSVAFFWSIEVIKLWLFVISLTSSCFWANVITAQPLPNPLNLELQLEVPNPPEIEPEQDTSETIRVERFVFVGNTVFDNEQLQEVVAPYVGKDITFAEVLAARSAITNLYLQNGYTTSGALIPLQTKVASNSGVVTIQIVEGKLEEIDVQGSDRLKQYIRSSLPSGIVNQERLLEALRLLSIDPLIENISATLTVGTQPGLSILHVKVEPKEPISVVVVADNHRSPAAGTFERGVELSYTSLLIAGDKLHLTYKNTDGSNGIASSYKVPINPKNGTVELIYSQLQSNIIEPPFNQLDIISQQRSYQLTWRQPLIRRASADATQELALGLTLSHSSSSAQLLGVNFPISPGADREGKTRISTVRFFTEWNQQNPQEILGVRSAFSLGVGAFGATINPAAPDSRFLIWRGEVGWLKKLGNASLLLRGNVQLSDRALVPLEQFGLGGEETVRGYRQDLLIADNGVSAAAEVYLPLLKGKSDALHLVPFFDVGTVWNNNRELEADTSTLASIGLGLQYKIGSSFTARMDYGIPLVNRGERNTWQENGLTFQVQYQPFSGSY</sequence>
<organism evidence="6 7">
    <name type="scientific">Merismopedia glauca CCAP 1448/3</name>
    <dbReference type="NCBI Taxonomy" id="1296344"/>
    <lineage>
        <taxon>Bacteria</taxon>
        <taxon>Bacillati</taxon>
        <taxon>Cyanobacteriota</taxon>
        <taxon>Cyanophyceae</taxon>
        <taxon>Synechococcales</taxon>
        <taxon>Merismopediaceae</taxon>
        <taxon>Merismopedia</taxon>
    </lineage>
</organism>
<proteinExistence type="predicted"/>
<dbReference type="Gene3D" id="2.40.160.50">
    <property type="entry name" value="membrane protein fhac: a member of the omp85/tpsb transporter family"/>
    <property type="match status" value="1"/>
</dbReference>